<organism evidence="1 2">
    <name type="scientific">Parascaris univalens</name>
    <name type="common">Nematode worm</name>
    <dbReference type="NCBI Taxonomy" id="6257"/>
    <lineage>
        <taxon>Eukaryota</taxon>
        <taxon>Metazoa</taxon>
        <taxon>Ecdysozoa</taxon>
        <taxon>Nematoda</taxon>
        <taxon>Chromadorea</taxon>
        <taxon>Rhabditida</taxon>
        <taxon>Spirurina</taxon>
        <taxon>Ascaridomorpha</taxon>
        <taxon>Ascaridoidea</taxon>
        <taxon>Ascarididae</taxon>
        <taxon>Parascaris</taxon>
    </lineage>
</organism>
<dbReference type="WBParaSite" id="PgR081_g004_t02">
    <property type="protein sequence ID" value="PgR081_g004_t02"/>
    <property type="gene ID" value="PgR081_g004"/>
</dbReference>
<dbReference type="AlphaFoldDB" id="A0A915C2E0"/>
<protein>
    <submittedName>
        <fullName evidence="2">Uncharacterized protein</fullName>
    </submittedName>
</protein>
<evidence type="ECO:0000313" key="1">
    <source>
        <dbReference type="Proteomes" id="UP000887569"/>
    </source>
</evidence>
<evidence type="ECO:0000313" key="2">
    <source>
        <dbReference type="WBParaSite" id="PgR081_g004_t02"/>
    </source>
</evidence>
<dbReference type="Proteomes" id="UP000887569">
    <property type="component" value="Unplaced"/>
</dbReference>
<proteinExistence type="predicted"/>
<reference evidence="2" key="1">
    <citation type="submission" date="2022-11" db="UniProtKB">
        <authorList>
            <consortium name="WormBaseParasite"/>
        </authorList>
    </citation>
    <scope>IDENTIFICATION</scope>
</reference>
<accession>A0A915C2E0</accession>
<name>A0A915C2E0_PARUN</name>
<keyword evidence="1" id="KW-1185">Reference proteome</keyword>
<sequence length="253" mass="28463">VSGCNVAMKLRSRTRGSRGANGSMKIEVPSALDRTFLLINGSSDSAHNEDSFEWVDLYQYCLAAGDGVRKVAIKTIRNDRGGKRHKASDDDYRKIATFLARKLEEGCWQWKGNVIWKEAEREKIIGLSAQALRKLALNLPAKLDKIGLAPETRDLLYRKMEVAEIRRRKGALDRFAADFKPMADSYSVNDDHRGKRGDAIRRIKKTVDIIMNTFVDSDKYDIGDEELLTLVESAMKIVSITSKCGVSPSLFFQ</sequence>